<dbReference type="EMBL" id="CM034390">
    <property type="protein sequence ID" value="KAJ0181844.1"/>
    <property type="molecule type" value="Genomic_DNA"/>
</dbReference>
<reference evidence="1 2" key="1">
    <citation type="journal article" date="2021" name="Front. Genet.">
        <title>Chromosome-Level Genome Assembly Reveals Significant Gene Expansion in the Toll and IMD Signaling Pathways of Dendrolimus kikuchii.</title>
        <authorList>
            <person name="Zhou J."/>
            <person name="Wu P."/>
            <person name="Xiong Z."/>
            <person name="Liu N."/>
            <person name="Zhao N."/>
            <person name="Ji M."/>
            <person name="Qiu Y."/>
            <person name="Yang B."/>
        </authorList>
    </citation>
    <scope>NUCLEOTIDE SEQUENCE [LARGE SCALE GENOMIC DNA]</scope>
    <source>
        <strain evidence="1">Ann1</strain>
    </source>
</reference>
<keyword evidence="2" id="KW-1185">Reference proteome</keyword>
<accession>A0ACC1DD18</accession>
<dbReference type="Proteomes" id="UP000824533">
    <property type="component" value="Linkage Group LG04"/>
</dbReference>
<comment type="caution">
    <text evidence="1">The sequence shown here is derived from an EMBL/GenBank/DDBJ whole genome shotgun (WGS) entry which is preliminary data.</text>
</comment>
<proteinExistence type="predicted"/>
<protein>
    <submittedName>
        <fullName evidence="1">Uncharacterized protein</fullName>
    </submittedName>
</protein>
<evidence type="ECO:0000313" key="2">
    <source>
        <dbReference type="Proteomes" id="UP000824533"/>
    </source>
</evidence>
<organism evidence="1 2">
    <name type="scientific">Dendrolimus kikuchii</name>
    <dbReference type="NCBI Taxonomy" id="765133"/>
    <lineage>
        <taxon>Eukaryota</taxon>
        <taxon>Metazoa</taxon>
        <taxon>Ecdysozoa</taxon>
        <taxon>Arthropoda</taxon>
        <taxon>Hexapoda</taxon>
        <taxon>Insecta</taxon>
        <taxon>Pterygota</taxon>
        <taxon>Neoptera</taxon>
        <taxon>Endopterygota</taxon>
        <taxon>Lepidoptera</taxon>
        <taxon>Glossata</taxon>
        <taxon>Ditrysia</taxon>
        <taxon>Bombycoidea</taxon>
        <taxon>Lasiocampidae</taxon>
        <taxon>Dendrolimus</taxon>
    </lineage>
</organism>
<name>A0ACC1DD18_9NEOP</name>
<sequence length="241" mass="27761">MSQQNTLLEQLSTDVCAIKAQNAKIQKTNLDIEKSIESIKSTCTNLSQRIETFEKDRQIIQETLIKLDNDIDAIKLTSRPSSIEIRNVPNHDNETTSQLLSIVESVCKTINSNFDKTLVRDIYRLPSKQGKLKPIVIEFTTVQQKNDIIAAVRRFNKTQDTSQKLSTHILGLTCTPTQIYISEYLPGPTRRLFFLAREHARKLNFKFCWSINGKIYLRKDENSVSYRIHSEKVLHNIPKIL</sequence>
<gene>
    <name evidence="1" type="ORF">K1T71_002566</name>
</gene>
<evidence type="ECO:0000313" key="1">
    <source>
        <dbReference type="EMBL" id="KAJ0181844.1"/>
    </source>
</evidence>